<dbReference type="InterPro" id="IPR003749">
    <property type="entry name" value="ThiS/MoaD-like"/>
</dbReference>
<dbReference type="EMBL" id="CP021377">
    <property type="protein sequence ID" value="ART83585.1"/>
    <property type="molecule type" value="Genomic_DNA"/>
</dbReference>
<accession>A0A1Y0D985</accession>
<evidence type="ECO:0000256" key="1">
    <source>
        <dbReference type="ARBA" id="ARBA00022741"/>
    </source>
</evidence>
<dbReference type="GO" id="GO:1990133">
    <property type="term" value="C:molybdopterin adenylyltransferase complex"/>
    <property type="evidence" value="ECO:0007669"/>
    <property type="project" value="TreeGrafter"/>
</dbReference>
<keyword evidence="5" id="KW-1185">Reference proteome</keyword>
<sequence>MSIQVLFFAKIREQLGQEQITVAEDFATVEALRLHLTAQGEPWTSALAVNKLLVGVNHTIVPLSSAIKAGDEVAFFPPVTGG</sequence>
<dbReference type="GO" id="GO:0000166">
    <property type="term" value="F:nucleotide binding"/>
    <property type="evidence" value="ECO:0007669"/>
    <property type="project" value="UniProtKB-KW"/>
</dbReference>
<dbReference type="CDD" id="cd00754">
    <property type="entry name" value="Ubl_MoaD"/>
    <property type="match status" value="1"/>
</dbReference>
<dbReference type="PANTHER" id="PTHR33359">
    <property type="entry name" value="MOLYBDOPTERIN SYNTHASE SULFUR CARRIER SUBUNIT"/>
    <property type="match status" value="1"/>
</dbReference>
<evidence type="ECO:0000256" key="3">
    <source>
        <dbReference type="ARBA" id="ARBA00024247"/>
    </source>
</evidence>
<protein>
    <recommendedName>
        <fullName evidence="3">Molybdopterin synthase sulfur carrier subunit</fullName>
    </recommendedName>
</protein>
<dbReference type="Pfam" id="PF02597">
    <property type="entry name" value="ThiS"/>
    <property type="match status" value="1"/>
</dbReference>
<dbReference type="Proteomes" id="UP000243937">
    <property type="component" value="Chromosome"/>
</dbReference>
<keyword evidence="1" id="KW-0547">Nucleotide-binding</keyword>
<dbReference type="KEGG" id="opf:CBP31_13885"/>
<dbReference type="InterPro" id="IPR044672">
    <property type="entry name" value="MOCS2A"/>
</dbReference>
<dbReference type="NCBIfam" id="TIGR01682">
    <property type="entry name" value="moaD"/>
    <property type="match status" value="1"/>
</dbReference>
<organism evidence="4 5">
    <name type="scientific">Oceanisphaera profunda</name>
    <dbReference type="NCBI Taxonomy" id="1416627"/>
    <lineage>
        <taxon>Bacteria</taxon>
        <taxon>Pseudomonadati</taxon>
        <taxon>Pseudomonadota</taxon>
        <taxon>Gammaproteobacteria</taxon>
        <taxon>Aeromonadales</taxon>
        <taxon>Aeromonadaceae</taxon>
        <taxon>Oceanisphaera</taxon>
    </lineage>
</organism>
<dbReference type="InterPro" id="IPR012675">
    <property type="entry name" value="Beta-grasp_dom_sf"/>
</dbReference>
<comment type="similarity">
    <text evidence="2">Belongs to the MoaD family.</text>
</comment>
<dbReference type="GO" id="GO:0006777">
    <property type="term" value="P:Mo-molybdopterin cofactor biosynthetic process"/>
    <property type="evidence" value="ECO:0007669"/>
    <property type="project" value="InterPro"/>
</dbReference>
<dbReference type="NCBIfam" id="NF008347">
    <property type="entry name" value="PRK11130.1"/>
    <property type="match status" value="1"/>
</dbReference>
<name>A0A1Y0D985_9GAMM</name>
<gene>
    <name evidence="4" type="ORF">CBP31_13885</name>
</gene>
<evidence type="ECO:0000256" key="2">
    <source>
        <dbReference type="ARBA" id="ARBA00024200"/>
    </source>
</evidence>
<dbReference type="AlphaFoldDB" id="A0A1Y0D985"/>
<proteinExistence type="inferred from homology"/>
<dbReference type="UniPathway" id="UPA00344"/>
<evidence type="ECO:0000313" key="5">
    <source>
        <dbReference type="Proteomes" id="UP000243937"/>
    </source>
</evidence>
<dbReference type="SUPFAM" id="SSF54285">
    <property type="entry name" value="MoaD/ThiS"/>
    <property type="match status" value="1"/>
</dbReference>
<dbReference type="Gene3D" id="3.10.20.30">
    <property type="match status" value="1"/>
</dbReference>
<dbReference type="InterPro" id="IPR016155">
    <property type="entry name" value="Mopterin_synth/thiamin_S_b"/>
</dbReference>
<dbReference type="OrthoDB" id="9801945at2"/>
<reference evidence="4 5" key="1">
    <citation type="journal article" date="2014" name="Int. J. Syst. Evol. Microbiol.">
        <title>Oceanisphaera profunda sp. nov., a marine bacterium isolated from deep-sea sediment, and emended description of the genus Oceanisphaera.</title>
        <authorList>
            <person name="Xu Z."/>
            <person name="Zhang X.Y."/>
            <person name="Su H.N."/>
            <person name="Yu Z.C."/>
            <person name="Liu C."/>
            <person name="Li H."/>
            <person name="Chen X.L."/>
            <person name="Song X.Y."/>
            <person name="Xie B.B."/>
            <person name="Qin Q.L."/>
            <person name="Zhou B.C."/>
            <person name="Shi M."/>
            <person name="Huang Y."/>
            <person name="Zhang Y.Z."/>
        </authorList>
    </citation>
    <scope>NUCLEOTIDE SEQUENCE [LARGE SCALE GENOMIC DNA]</scope>
    <source>
        <strain evidence="4 5">SM1222</strain>
    </source>
</reference>
<dbReference type="RefSeq" id="WP_087038264.1">
    <property type="nucleotide sequence ID" value="NZ_CP021377.1"/>
</dbReference>
<evidence type="ECO:0000313" key="4">
    <source>
        <dbReference type="EMBL" id="ART83585.1"/>
    </source>
</evidence>
<dbReference type="PANTHER" id="PTHR33359:SF1">
    <property type="entry name" value="MOLYBDOPTERIN SYNTHASE SULFUR CARRIER SUBUNIT"/>
    <property type="match status" value="1"/>
</dbReference>